<dbReference type="AlphaFoldDB" id="A0A0F9MZ45"/>
<protein>
    <submittedName>
        <fullName evidence="1">Uncharacterized protein</fullName>
    </submittedName>
</protein>
<evidence type="ECO:0000313" key="1">
    <source>
        <dbReference type="EMBL" id="KKN04742.1"/>
    </source>
</evidence>
<accession>A0A0F9MZ45</accession>
<comment type="caution">
    <text evidence="1">The sequence shown here is derived from an EMBL/GenBank/DDBJ whole genome shotgun (WGS) entry which is preliminary data.</text>
</comment>
<dbReference type="EMBL" id="LAZR01004882">
    <property type="protein sequence ID" value="KKN04742.1"/>
    <property type="molecule type" value="Genomic_DNA"/>
</dbReference>
<gene>
    <name evidence="1" type="ORF">LCGC14_1094510</name>
</gene>
<sequence>MKIFGKLREFKILNFVLKRKVSALTNQFKLNIELISIHETKIEAYEEATKQSLDIIKGLMKENIRLNGLMSDVNKLL</sequence>
<reference evidence="1" key="1">
    <citation type="journal article" date="2015" name="Nature">
        <title>Complex archaea that bridge the gap between prokaryotes and eukaryotes.</title>
        <authorList>
            <person name="Spang A."/>
            <person name="Saw J.H."/>
            <person name="Jorgensen S.L."/>
            <person name="Zaremba-Niedzwiedzka K."/>
            <person name="Martijn J."/>
            <person name="Lind A.E."/>
            <person name="van Eijk R."/>
            <person name="Schleper C."/>
            <person name="Guy L."/>
            <person name="Ettema T.J."/>
        </authorList>
    </citation>
    <scope>NUCLEOTIDE SEQUENCE</scope>
</reference>
<name>A0A0F9MZ45_9ZZZZ</name>
<proteinExistence type="predicted"/>
<organism evidence="1">
    <name type="scientific">marine sediment metagenome</name>
    <dbReference type="NCBI Taxonomy" id="412755"/>
    <lineage>
        <taxon>unclassified sequences</taxon>
        <taxon>metagenomes</taxon>
        <taxon>ecological metagenomes</taxon>
    </lineage>
</organism>